<accession>A0A3B0ZFG1</accession>
<dbReference type="AlphaFoldDB" id="A0A3B0ZFG1"/>
<evidence type="ECO:0000313" key="1">
    <source>
        <dbReference type="EMBL" id="VAW86933.1"/>
    </source>
</evidence>
<proteinExistence type="predicted"/>
<dbReference type="EMBL" id="UOFP01000163">
    <property type="protein sequence ID" value="VAW86933.1"/>
    <property type="molecule type" value="Genomic_DNA"/>
</dbReference>
<gene>
    <name evidence="1" type="ORF">MNBD_GAMMA18-954</name>
</gene>
<name>A0A3B0ZFG1_9ZZZZ</name>
<organism evidence="1">
    <name type="scientific">hydrothermal vent metagenome</name>
    <dbReference type="NCBI Taxonomy" id="652676"/>
    <lineage>
        <taxon>unclassified sequences</taxon>
        <taxon>metagenomes</taxon>
        <taxon>ecological metagenomes</taxon>
    </lineage>
</organism>
<protein>
    <submittedName>
        <fullName evidence="1">Uncharacterized protein</fullName>
    </submittedName>
</protein>
<reference evidence="1" key="1">
    <citation type="submission" date="2018-06" db="EMBL/GenBank/DDBJ databases">
        <authorList>
            <person name="Zhirakovskaya E."/>
        </authorList>
    </citation>
    <scope>NUCLEOTIDE SEQUENCE</scope>
</reference>
<feature type="non-terminal residue" evidence="1">
    <location>
        <position position="1"/>
    </location>
</feature>
<sequence length="41" mass="4727">RAAWQSGTPLGNEYFREKIERKLDSKVGQLRRGRPKKLGLS</sequence>